<dbReference type="EMBL" id="JUIV01000001">
    <property type="protein sequence ID" value="RYJ40993.1"/>
    <property type="molecule type" value="Genomic_DNA"/>
</dbReference>
<name>A0A444W5B7_9FLAO</name>
<dbReference type="Pfam" id="PF00583">
    <property type="entry name" value="Acetyltransf_1"/>
    <property type="match status" value="1"/>
</dbReference>
<dbReference type="CDD" id="cd04301">
    <property type="entry name" value="NAT_SF"/>
    <property type="match status" value="1"/>
</dbReference>
<evidence type="ECO:0000313" key="2">
    <source>
        <dbReference type="EMBL" id="RYJ40993.1"/>
    </source>
</evidence>
<sequence>MATIIESRNIDLQHLRQLFLDERKRTFTEQNLSEFRLEDFDKQTQGEYILAALIDDIPVGFISIWMPNNFIHHLYVDTKHQGKNIGTELLKACIKKTVFPITLKCLISNSKAIEFYIKKGFTEKSRGHSSNGTYILFELTKEIE</sequence>
<dbReference type="OrthoDB" id="9788755at2"/>
<dbReference type="Gene3D" id="3.40.630.30">
    <property type="match status" value="1"/>
</dbReference>
<dbReference type="GO" id="GO:0016747">
    <property type="term" value="F:acyltransferase activity, transferring groups other than amino-acyl groups"/>
    <property type="evidence" value="ECO:0007669"/>
    <property type="project" value="InterPro"/>
</dbReference>
<dbReference type="InterPro" id="IPR000182">
    <property type="entry name" value="GNAT_dom"/>
</dbReference>
<feature type="domain" description="N-acetyltransferase" evidence="1">
    <location>
        <begin position="2"/>
        <end position="144"/>
    </location>
</feature>
<dbReference type="AlphaFoldDB" id="A0A444W5B7"/>
<comment type="caution">
    <text evidence="2">The sequence shown here is derived from an EMBL/GenBank/DDBJ whole genome shotgun (WGS) entry which is preliminary data.</text>
</comment>
<dbReference type="Proteomes" id="UP000290433">
    <property type="component" value="Unassembled WGS sequence"/>
</dbReference>
<gene>
    <name evidence="2" type="ORF">NU08_0430</name>
</gene>
<protein>
    <submittedName>
        <fullName evidence="2">N-acetyltransferase GCN5</fullName>
    </submittedName>
</protein>
<evidence type="ECO:0000259" key="1">
    <source>
        <dbReference type="PROSITE" id="PS51186"/>
    </source>
</evidence>
<dbReference type="SUPFAM" id="SSF55729">
    <property type="entry name" value="Acyl-CoA N-acyltransferases (Nat)"/>
    <property type="match status" value="1"/>
</dbReference>
<keyword evidence="2" id="KW-0808">Transferase</keyword>
<dbReference type="InterPro" id="IPR016181">
    <property type="entry name" value="Acyl_CoA_acyltransferase"/>
</dbReference>
<evidence type="ECO:0000313" key="3">
    <source>
        <dbReference type="Proteomes" id="UP000290433"/>
    </source>
</evidence>
<reference evidence="2 3" key="1">
    <citation type="submission" date="2014-12" db="EMBL/GenBank/DDBJ databases">
        <title>Genome sequence of Flavobacterium anhuiense RCM74.</title>
        <authorList>
            <person name="Kim J.F."/>
            <person name="Song J.Y."/>
            <person name="Kwak M.-J."/>
            <person name="Lee S.-W."/>
        </authorList>
    </citation>
    <scope>NUCLEOTIDE SEQUENCE [LARGE SCALE GENOMIC DNA]</scope>
    <source>
        <strain evidence="2 3">RCM74</strain>
    </source>
</reference>
<dbReference type="RefSeq" id="WP_129745633.1">
    <property type="nucleotide sequence ID" value="NZ_JUIV01000001.1"/>
</dbReference>
<proteinExistence type="predicted"/>
<dbReference type="PROSITE" id="PS51186">
    <property type="entry name" value="GNAT"/>
    <property type="match status" value="1"/>
</dbReference>
<organism evidence="2 3">
    <name type="scientific">Flavobacterium anhuiense</name>
    <dbReference type="NCBI Taxonomy" id="459526"/>
    <lineage>
        <taxon>Bacteria</taxon>
        <taxon>Pseudomonadati</taxon>
        <taxon>Bacteroidota</taxon>
        <taxon>Flavobacteriia</taxon>
        <taxon>Flavobacteriales</taxon>
        <taxon>Flavobacteriaceae</taxon>
        <taxon>Flavobacterium</taxon>
    </lineage>
</organism>
<accession>A0A444W5B7</accession>